<feature type="transmembrane region" description="Helical" evidence="9">
    <location>
        <begin position="64"/>
        <end position="83"/>
    </location>
</feature>
<dbReference type="GO" id="GO:0005886">
    <property type="term" value="C:plasma membrane"/>
    <property type="evidence" value="ECO:0007669"/>
    <property type="project" value="UniProtKB-SubCell"/>
</dbReference>
<feature type="transmembrane region" description="Helical" evidence="9">
    <location>
        <begin position="95"/>
        <end position="118"/>
    </location>
</feature>
<dbReference type="Pfam" id="PF00795">
    <property type="entry name" value="CN_hydrolase"/>
    <property type="match status" value="1"/>
</dbReference>
<proteinExistence type="inferred from homology"/>
<evidence type="ECO:0000256" key="9">
    <source>
        <dbReference type="HAMAP-Rule" id="MF_01148"/>
    </source>
</evidence>
<dbReference type="Gene3D" id="3.60.110.10">
    <property type="entry name" value="Carbon-nitrogen hydrolase"/>
    <property type="match status" value="1"/>
</dbReference>
<accession>A0A3N7IW44</accession>
<dbReference type="EC" id="2.3.1.269" evidence="9"/>
<keyword evidence="5 9" id="KW-0812">Transmembrane</keyword>
<keyword evidence="12" id="KW-1185">Reference proteome</keyword>
<dbReference type="RefSeq" id="WP_124541736.1">
    <property type="nucleotide sequence ID" value="NZ_QUSW01000005.1"/>
</dbReference>
<dbReference type="InterPro" id="IPR004563">
    <property type="entry name" value="Apolipo_AcylTrfase"/>
</dbReference>
<dbReference type="Proteomes" id="UP000267464">
    <property type="component" value="Unassembled WGS sequence"/>
</dbReference>
<dbReference type="InterPro" id="IPR036526">
    <property type="entry name" value="C-N_Hydrolase_sf"/>
</dbReference>
<dbReference type="NCBIfam" id="TIGR00546">
    <property type="entry name" value="lnt"/>
    <property type="match status" value="1"/>
</dbReference>
<keyword evidence="4 9" id="KW-0808">Transferase</keyword>
<dbReference type="AlphaFoldDB" id="A0A3N7IW44"/>
<comment type="pathway">
    <text evidence="9">Protein modification; lipoprotein biosynthesis (N-acyl transfer).</text>
</comment>
<evidence type="ECO:0000313" key="12">
    <source>
        <dbReference type="Proteomes" id="UP000267464"/>
    </source>
</evidence>
<dbReference type="GO" id="GO:0042158">
    <property type="term" value="P:lipoprotein biosynthetic process"/>
    <property type="evidence" value="ECO:0007669"/>
    <property type="project" value="UniProtKB-UniRule"/>
</dbReference>
<dbReference type="SUPFAM" id="SSF56317">
    <property type="entry name" value="Carbon-nitrogen hydrolase"/>
    <property type="match status" value="1"/>
</dbReference>
<gene>
    <name evidence="9" type="primary">lnt</name>
    <name evidence="11" type="ORF">DZC73_17835</name>
</gene>
<feature type="transmembrane region" description="Helical" evidence="9">
    <location>
        <begin position="167"/>
        <end position="192"/>
    </location>
</feature>
<keyword evidence="8 9" id="KW-0012">Acyltransferase</keyword>
<evidence type="ECO:0000259" key="10">
    <source>
        <dbReference type="PROSITE" id="PS50263"/>
    </source>
</evidence>
<organism evidence="11 12">
    <name type="scientific">Piscinibacter terrae</name>
    <dbReference type="NCBI Taxonomy" id="2496871"/>
    <lineage>
        <taxon>Bacteria</taxon>
        <taxon>Pseudomonadati</taxon>
        <taxon>Pseudomonadota</taxon>
        <taxon>Betaproteobacteria</taxon>
        <taxon>Burkholderiales</taxon>
        <taxon>Sphaerotilaceae</taxon>
        <taxon>Piscinibacter</taxon>
    </lineage>
</organism>
<evidence type="ECO:0000256" key="4">
    <source>
        <dbReference type="ARBA" id="ARBA00022679"/>
    </source>
</evidence>
<evidence type="ECO:0000256" key="2">
    <source>
        <dbReference type="ARBA" id="ARBA00010065"/>
    </source>
</evidence>
<dbReference type="EMBL" id="QUSW01000005">
    <property type="protein sequence ID" value="RQP22992.1"/>
    <property type="molecule type" value="Genomic_DNA"/>
</dbReference>
<comment type="function">
    <text evidence="9">Catalyzes the phospholipid dependent N-acylation of the N-terminal cysteine of apolipoprotein, the last step in lipoprotein maturation.</text>
</comment>
<comment type="caution">
    <text evidence="11">The sequence shown here is derived from an EMBL/GenBank/DDBJ whole genome shotgun (WGS) entry which is preliminary data.</text>
</comment>
<keyword evidence="11" id="KW-0449">Lipoprotein</keyword>
<sequence>MAGPRPPRLPLRPLTLPFDVIAAAAFGALQTLAFVYTEAWWLQLLGAAWLAWRGSVTSPGRAGLVGWLYGTAWMATGTFWLFISMNRYGGLPAWMAALAVLALAGFVSLYLAAAMAAFSRWRMGGPACNSLLFGAVWLLAELARGVIFTGFPWLASGYAHVDGPLAALAPFVGVYGLGAVGAALAAWTALAFTRTRLRYLGLAGAAAALVLCALVQPALTFTQPTGTLSVTLLQGDIPQDEKFATEHQGEALRWHVETMAAAQGDLVIAPETAVPFLPQQLPDGFWDQLRQRYATGPTHALFGVPLGDEQAGYTNSAVGLAPGAKEPYTYAKHHLVPFGEFIPKGFRWFTQMMNIPLGDFNRGALNAPSFVVKTERVAPNICYEDLFGEELAARFADPAGAPTMMANISNIGWFGETIAVEQHLNISRMRSLEFERAMLRATNTGATVIIDHRGHVTNSLKPFTRGVLEGPVQGRQGTTPFAWWASRWSLWPLALLGAAVTAGFIVLRRRL</sequence>
<reference evidence="11 12" key="1">
    <citation type="submission" date="2018-08" db="EMBL/GenBank/DDBJ databases">
        <authorList>
            <person name="Khan S.A."/>
            <person name="Jeon C.O."/>
            <person name="Chun B.H."/>
            <person name="Jeong S.E."/>
        </authorList>
    </citation>
    <scope>NUCLEOTIDE SEQUENCE [LARGE SCALE GENOMIC DNA]</scope>
    <source>
        <strain evidence="11 12">S-16</strain>
    </source>
</reference>
<dbReference type="UniPathway" id="UPA00666"/>
<feature type="transmembrane region" description="Helical" evidence="9">
    <location>
        <begin position="199"/>
        <end position="219"/>
    </location>
</feature>
<keyword evidence="7 9" id="KW-0472">Membrane</keyword>
<evidence type="ECO:0000256" key="8">
    <source>
        <dbReference type="ARBA" id="ARBA00023315"/>
    </source>
</evidence>
<keyword evidence="3 9" id="KW-1003">Cell membrane</keyword>
<dbReference type="PANTHER" id="PTHR38686:SF1">
    <property type="entry name" value="APOLIPOPROTEIN N-ACYLTRANSFERASE"/>
    <property type="match status" value="1"/>
</dbReference>
<dbReference type="PROSITE" id="PS50263">
    <property type="entry name" value="CN_HYDROLASE"/>
    <property type="match status" value="1"/>
</dbReference>
<keyword evidence="6 9" id="KW-1133">Transmembrane helix</keyword>
<name>A0A3N7IW44_9BURK</name>
<evidence type="ECO:0000313" key="11">
    <source>
        <dbReference type="EMBL" id="RQP22992.1"/>
    </source>
</evidence>
<evidence type="ECO:0000256" key="1">
    <source>
        <dbReference type="ARBA" id="ARBA00004651"/>
    </source>
</evidence>
<dbReference type="GO" id="GO:0016410">
    <property type="term" value="F:N-acyltransferase activity"/>
    <property type="evidence" value="ECO:0007669"/>
    <property type="project" value="UniProtKB-UniRule"/>
</dbReference>
<dbReference type="InterPro" id="IPR003010">
    <property type="entry name" value="C-N_Hydrolase"/>
</dbReference>
<evidence type="ECO:0000256" key="3">
    <source>
        <dbReference type="ARBA" id="ARBA00022475"/>
    </source>
</evidence>
<dbReference type="InterPro" id="IPR045378">
    <property type="entry name" value="LNT_N"/>
</dbReference>
<dbReference type="OrthoDB" id="9804277at2"/>
<reference evidence="11 12" key="2">
    <citation type="submission" date="2018-12" db="EMBL/GenBank/DDBJ databases">
        <title>Rhizobacter gummiphilus sp. nov., a rubber-degrading bacterium isolated from the soil of a botanical garden in Japan.</title>
        <authorList>
            <person name="Shunsuke S.S."/>
        </authorList>
    </citation>
    <scope>NUCLEOTIDE SEQUENCE [LARGE SCALE GENOMIC DNA]</scope>
    <source>
        <strain evidence="11 12">S-16</strain>
    </source>
</reference>
<comment type="subcellular location">
    <subcellularLocation>
        <location evidence="1 9">Cell membrane</location>
        <topology evidence="1 9">Multi-pass membrane protein</topology>
    </subcellularLocation>
</comment>
<dbReference type="CDD" id="cd07571">
    <property type="entry name" value="ALP_N-acyl_transferase"/>
    <property type="match status" value="1"/>
</dbReference>
<feature type="domain" description="CN hydrolase" evidence="10">
    <location>
        <begin position="233"/>
        <end position="474"/>
    </location>
</feature>
<dbReference type="PANTHER" id="PTHR38686">
    <property type="entry name" value="APOLIPOPROTEIN N-ACYLTRANSFERASE"/>
    <property type="match status" value="1"/>
</dbReference>
<protein>
    <recommendedName>
        <fullName evidence="9">Apolipoprotein N-acyltransferase</fullName>
        <shortName evidence="9">ALP N-acyltransferase</shortName>
        <ecNumber evidence="9">2.3.1.269</ecNumber>
    </recommendedName>
</protein>
<feature type="transmembrane region" description="Helical" evidence="9">
    <location>
        <begin position="20"/>
        <end position="52"/>
    </location>
</feature>
<feature type="transmembrane region" description="Helical" evidence="9">
    <location>
        <begin position="130"/>
        <end position="155"/>
    </location>
</feature>
<comment type="catalytic activity">
    <reaction evidence="9">
        <text>N-terminal S-1,2-diacyl-sn-glyceryl-L-cysteinyl-[lipoprotein] + a glycerophospholipid = N-acyl-S-1,2-diacyl-sn-glyceryl-L-cysteinyl-[lipoprotein] + a 2-acyl-sn-glycero-3-phospholipid + H(+)</text>
        <dbReference type="Rhea" id="RHEA:48228"/>
        <dbReference type="Rhea" id="RHEA-COMP:14681"/>
        <dbReference type="Rhea" id="RHEA-COMP:14684"/>
        <dbReference type="ChEBI" id="CHEBI:15378"/>
        <dbReference type="ChEBI" id="CHEBI:136912"/>
        <dbReference type="ChEBI" id="CHEBI:140656"/>
        <dbReference type="ChEBI" id="CHEBI:140657"/>
        <dbReference type="ChEBI" id="CHEBI:140660"/>
        <dbReference type="EC" id="2.3.1.269"/>
    </reaction>
</comment>
<comment type="similarity">
    <text evidence="2 9">Belongs to the CN hydrolase family. Apolipoprotein N-acyltransferase subfamily.</text>
</comment>
<evidence type="ECO:0000256" key="5">
    <source>
        <dbReference type="ARBA" id="ARBA00022692"/>
    </source>
</evidence>
<feature type="transmembrane region" description="Helical" evidence="9">
    <location>
        <begin position="488"/>
        <end position="507"/>
    </location>
</feature>
<evidence type="ECO:0000256" key="6">
    <source>
        <dbReference type="ARBA" id="ARBA00022989"/>
    </source>
</evidence>
<dbReference type="Pfam" id="PF20154">
    <property type="entry name" value="LNT_N"/>
    <property type="match status" value="1"/>
</dbReference>
<evidence type="ECO:0000256" key="7">
    <source>
        <dbReference type="ARBA" id="ARBA00023136"/>
    </source>
</evidence>
<dbReference type="HAMAP" id="MF_01148">
    <property type="entry name" value="Lnt"/>
    <property type="match status" value="1"/>
</dbReference>